<dbReference type="OrthoDB" id="6513042at2759"/>
<evidence type="ECO:0000313" key="2">
    <source>
        <dbReference type="WBParaSite" id="HCON_00155580-00001"/>
    </source>
</evidence>
<protein>
    <submittedName>
        <fullName evidence="2">ATP-dependent RNA helicase TDRD12</fullName>
    </submittedName>
</protein>
<name>A0A7I4YXX4_HAECO</name>
<proteinExistence type="predicted"/>
<dbReference type="WBParaSite" id="HCON_00155580-00001">
    <property type="protein sequence ID" value="HCON_00155580-00001"/>
    <property type="gene ID" value="HCON_00155580"/>
</dbReference>
<dbReference type="OMA" id="VICENDY"/>
<dbReference type="AlphaFoldDB" id="A0A7I4YXX4"/>
<dbReference type="Proteomes" id="UP000025227">
    <property type="component" value="Unplaced"/>
</dbReference>
<organism evidence="1 2">
    <name type="scientific">Haemonchus contortus</name>
    <name type="common">Barber pole worm</name>
    <dbReference type="NCBI Taxonomy" id="6289"/>
    <lineage>
        <taxon>Eukaryota</taxon>
        <taxon>Metazoa</taxon>
        <taxon>Ecdysozoa</taxon>
        <taxon>Nematoda</taxon>
        <taxon>Chromadorea</taxon>
        <taxon>Rhabditida</taxon>
        <taxon>Rhabditina</taxon>
        <taxon>Rhabditomorpha</taxon>
        <taxon>Strongyloidea</taxon>
        <taxon>Trichostrongylidae</taxon>
        <taxon>Haemonchus</taxon>
    </lineage>
</organism>
<reference evidence="2" key="1">
    <citation type="submission" date="2020-12" db="UniProtKB">
        <authorList>
            <consortium name="WormBaseParasite"/>
        </authorList>
    </citation>
    <scope>IDENTIFICATION</scope>
    <source>
        <strain evidence="2">MHco3</strain>
    </source>
</reference>
<keyword evidence="1" id="KW-1185">Reference proteome</keyword>
<accession>A0A7I4YXX4</accession>
<evidence type="ECO:0000313" key="1">
    <source>
        <dbReference type="Proteomes" id="UP000025227"/>
    </source>
</evidence>
<sequence length="792" mass="89433">MKRTPKSKIASLHQFWAAQQQQQQPQRSPIHHEGRVLHDVITLSDSPMEHLNITPLSNKGTPELANKVAPSWAPLARHSTTSDPTPAPMFTPPPLRHVSPASKEELEKAGFDSLEGSSIRYPANEYLRQFEIDIVKSCVSQNSAVCLPLAVSADHICAIVTANFLRWFPRSRSIYCCNSLDAAHLFQERCVFIGIPTDEVFIADTFQTFKKTPVHKVGRVIVTTPQTIEKIVESDSLVVSDIRCVVLFLDASENLRITKYKNVVGSLTLKNILFRVILVTPSVPSTSRKLGPLRKRQQTITSLLISQWIEPPACDLVFRNNAVPLGLSVEYTENVEVLSETRSFIEKWLERTVIFLESLNDLFPLPSTKPQDLFLIDWTQISARASSCADDTVQLVVNCMFLVESARNLIVHGPRVFYLYCVDLLGNAEKDSRASNLALMVLSDPVLSKVYEKIQAKYSYNTDSIFDISFCKVSQNSHPKFVRLNTIIDKIPSPLSCLVLCENDYVTRVVCESLENPRSRNGVIRVFSQPGVPPALAEHYRLPSRCSGLCNRPHFIIVVSANTPNFTDVIDTICSNQLNMVVSMDRRSICLLEGHSGRHVAILDATCEKLRPTDGRLINAADEVACRRSSLFGNGKVGVIERYTFKYELSRLQLPSNKMEMVQYIPSVEKVRQKTNGENSTRRHGFELTSSEFSEYCDRLATLPQVEHGIYSKRCFSVLGEIPNPSDRPFVYVPGDIPKGVLSQRLEEYMRGGDVIRKRLKRQFTYKDDLIDKESLEFYDDMITRLNRLLCI</sequence>